<feature type="compositionally biased region" description="Polar residues" evidence="1">
    <location>
        <begin position="104"/>
        <end position="125"/>
    </location>
</feature>
<evidence type="ECO:0000313" key="2">
    <source>
        <dbReference type="EMBL" id="KAK3052125.1"/>
    </source>
</evidence>
<gene>
    <name evidence="2" type="ORF">LTR09_006717</name>
</gene>
<keyword evidence="3" id="KW-1185">Reference proteome</keyword>
<dbReference type="EMBL" id="JAWDJX010000022">
    <property type="protein sequence ID" value="KAK3052125.1"/>
    <property type="molecule type" value="Genomic_DNA"/>
</dbReference>
<feature type="compositionally biased region" description="Basic and acidic residues" evidence="1">
    <location>
        <begin position="88"/>
        <end position="100"/>
    </location>
</feature>
<sequence length="266" mass="29915">MVQKIDTDHAITRVLKVQVQVLSNAAHLAMAPYDWRIDITKIPQAKRNHFFPPVAPEPDPFSDDNAVIDSDSDQSLSSAMSNPFSDKNVVDEPEPHERSVSKMGMSNEQPENTNQQPEDNNQQPSDVLEPHTPHVQATPDASTSALPTAPFTVASMRLRDHCSEEQCHHLVGLFVSAQYATSFIEHICQTYFPGRRCDVREVEKTPFYRHIPVKQRVESRLLVAESQADRRTIYAQLEHCDRIIREPAKLVQMGNTRGLVLGSAEA</sequence>
<accession>A0AAJ0DKU4</accession>
<dbReference type="AlphaFoldDB" id="A0AAJ0DKU4"/>
<comment type="caution">
    <text evidence="2">The sequence shown here is derived from an EMBL/GenBank/DDBJ whole genome shotgun (WGS) entry which is preliminary data.</text>
</comment>
<organism evidence="2 3">
    <name type="scientific">Extremus antarcticus</name>
    <dbReference type="NCBI Taxonomy" id="702011"/>
    <lineage>
        <taxon>Eukaryota</taxon>
        <taxon>Fungi</taxon>
        <taxon>Dikarya</taxon>
        <taxon>Ascomycota</taxon>
        <taxon>Pezizomycotina</taxon>
        <taxon>Dothideomycetes</taxon>
        <taxon>Dothideomycetidae</taxon>
        <taxon>Mycosphaerellales</taxon>
        <taxon>Extremaceae</taxon>
        <taxon>Extremus</taxon>
    </lineage>
</organism>
<evidence type="ECO:0000313" key="3">
    <source>
        <dbReference type="Proteomes" id="UP001271007"/>
    </source>
</evidence>
<dbReference type="Proteomes" id="UP001271007">
    <property type="component" value="Unassembled WGS sequence"/>
</dbReference>
<name>A0AAJ0DKU4_9PEZI</name>
<proteinExistence type="predicted"/>
<evidence type="ECO:0000256" key="1">
    <source>
        <dbReference type="SAM" id="MobiDB-lite"/>
    </source>
</evidence>
<protein>
    <submittedName>
        <fullName evidence="2">Uncharacterized protein</fullName>
    </submittedName>
</protein>
<feature type="region of interest" description="Disordered" evidence="1">
    <location>
        <begin position="50"/>
        <end position="146"/>
    </location>
</feature>
<reference evidence="2" key="1">
    <citation type="submission" date="2023-04" db="EMBL/GenBank/DDBJ databases">
        <title>Black Yeasts Isolated from many extreme environments.</title>
        <authorList>
            <person name="Coleine C."/>
            <person name="Stajich J.E."/>
            <person name="Selbmann L."/>
        </authorList>
    </citation>
    <scope>NUCLEOTIDE SEQUENCE</scope>
    <source>
        <strain evidence="2">CCFEE 5312</strain>
    </source>
</reference>